<dbReference type="EMBL" id="JACIJF010000012">
    <property type="protein sequence ID" value="MBB5712093.1"/>
    <property type="molecule type" value="Genomic_DNA"/>
</dbReference>
<sequence length="76" mass="9167">MARAPRLNIPPNNNRRWRPSFSKRLYSERNLVERFFSKLKHFHRVCSGYHRLAVNFFATIQLASMRLWLRAHEPTA</sequence>
<organism evidence="1 2">
    <name type="scientific">Sphingomonas xinjiangensis</name>
    <dbReference type="NCBI Taxonomy" id="643568"/>
    <lineage>
        <taxon>Bacteria</taxon>
        <taxon>Pseudomonadati</taxon>
        <taxon>Pseudomonadota</taxon>
        <taxon>Alphaproteobacteria</taxon>
        <taxon>Sphingomonadales</taxon>
        <taxon>Sphingomonadaceae</taxon>
        <taxon>Sphingomonas</taxon>
    </lineage>
</organism>
<comment type="caution">
    <text evidence="1">The sequence shown here is derived from an EMBL/GenBank/DDBJ whole genome shotgun (WGS) entry which is preliminary data.</text>
</comment>
<proteinExistence type="predicted"/>
<dbReference type="Proteomes" id="UP000527143">
    <property type="component" value="Unassembled WGS sequence"/>
</dbReference>
<gene>
    <name evidence="1" type="ORF">FHT02_003349</name>
</gene>
<reference evidence="1 2" key="1">
    <citation type="submission" date="2020-08" db="EMBL/GenBank/DDBJ databases">
        <title>Genomic Encyclopedia of Type Strains, Phase IV (KMG-IV): sequencing the most valuable type-strain genomes for metagenomic binning, comparative biology and taxonomic classification.</title>
        <authorList>
            <person name="Goeker M."/>
        </authorList>
    </citation>
    <scope>NUCLEOTIDE SEQUENCE [LARGE SCALE GENOMIC DNA]</scope>
    <source>
        <strain evidence="1 2">DSM 26736</strain>
    </source>
</reference>
<keyword evidence="2" id="KW-1185">Reference proteome</keyword>
<dbReference type="AlphaFoldDB" id="A0A840YRP8"/>
<name>A0A840YRP8_9SPHN</name>
<evidence type="ECO:0000313" key="1">
    <source>
        <dbReference type="EMBL" id="MBB5712093.1"/>
    </source>
</evidence>
<evidence type="ECO:0000313" key="2">
    <source>
        <dbReference type="Proteomes" id="UP000527143"/>
    </source>
</evidence>
<accession>A0A840YRP8</accession>
<protein>
    <submittedName>
        <fullName evidence="1">Transposase</fullName>
    </submittedName>
</protein>